<keyword evidence="1" id="KW-0732">Signal</keyword>
<accession>A0A812K169</accession>
<organism evidence="2 3">
    <name type="scientific">Symbiodinium natans</name>
    <dbReference type="NCBI Taxonomy" id="878477"/>
    <lineage>
        <taxon>Eukaryota</taxon>
        <taxon>Sar</taxon>
        <taxon>Alveolata</taxon>
        <taxon>Dinophyceae</taxon>
        <taxon>Suessiales</taxon>
        <taxon>Symbiodiniaceae</taxon>
        <taxon>Symbiodinium</taxon>
    </lineage>
</organism>
<protein>
    <submittedName>
        <fullName evidence="2">Uncharacterized protein</fullName>
    </submittedName>
</protein>
<reference evidence="2" key="1">
    <citation type="submission" date="2021-02" db="EMBL/GenBank/DDBJ databases">
        <authorList>
            <person name="Dougan E. K."/>
            <person name="Rhodes N."/>
            <person name="Thang M."/>
            <person name="Chan C."/>
        </authorList>
    </citation>
    <scope>NUCLEOTIDE SEQUENCE</scope>
</reference>
<feature type="signal peptide" evidence="1">
    <location>
        <begin position="1"/>
        <end position="20"/>
    </location>
</feature>
<proteinExistence type="predicted"/>
<comment type="caution">
    <text evidence="2">The sequence shown here is derived from an EMBL/GenBank/DDBJ whole genome shotgun (WGS) entry which is preliminary data.</text>
</comment>
<gene>
    <name evidence="2" type="ORF">SNAT2548_LOCUS8030</name>
</gene>
<dbReference type="EMBL" id="CAJNDS010000577">
    <property type="protein sequence ID" value="CAE7220206.1"/>
    <property type="molecule type" value="Genomic_DNA"/>
</dbReference>
<sequence>MKKLRNAAAAVLGGLAAWLASPPEELLFCGLRRAQPASVCRRDRSCRRASEEVIVSFDLDDTLWPIVEVVNQANAQIARDHKLLPADEVPTQVTETCPLFAVCPELGQLEGDGGNAPHPIYTSGGECQLRQLTLPGL</sequence>
<evidence type="ECO:0000313" key="2">
    <source>
        <dbReference type="EMBL" id="CAE7220206.1"/>
    </source>
</evidence>
<dbReference type="AlphaFoldDB" id="A0A812K169"/>
<dbReference type="Proteomes" id="UP000604046">
    <property type="component" value="Unassembled WGS sequence"/>
</dbReference>
<evidence type="ECO:0000313" key="3">
    <source>
        <dbReference type="Proteomes" id="UP000604046"/>
    </source>
</evidence>
<name>A0A812K169_9DINO</name>
<keyword evidence="3" id="KW-1185">Reference proteome</keyword>
<feature type="chain" id="PRO_5032568082" evidence="1">
    <location>
        <begin position="21"/>
        <end position="137"/>
    </location>
</feature>
<evidence type="ECO:0000256" key="1">
    <source>
        <dbReference type="SAM" id="SignalP"/>
    </source>
</evidence>